<dbReference type="InterPro" id="IPR052936">
    <property type="entry name" value="Jasmonate_Hydroxylase-like"/>
</dbReference>
<keyword evidence="2" id="KW-0560">Oxidoreductase</keyword>
<dbReference type="Proteomes" id="UP001056756">
    <property type="component" value="Chromosome"/>
</dbReference>
<keyword evidence="2" id="KW-0503">Monooxygenase</keyword>
<dbReference type="Gene3D" id="3.30.70.100">
    <property type="match status" value="1"/>
</dbReference>
<evidence type="ECO:0000259" key="1">
    <source>
        <dbReference type="Pfam" id="PF03992"/>
    </source>
</evidence>
<evidence type="ECO:0000313" key="3">
    <source>
        <dbReference type="Proteomes" id="UP001056756"/>
    </source>
</evidence>
<feature type="domain" description="ABM" evidence="1">
    <location>
        <begin position="33"/>
        <end position="83"/>
    </location>
</feature>
<accession>A0A9J6ZAX9</accession>
<dbReference type="SUPFAM" id="SSF54909">
    <property type="entry name" value="Dimeric alpha+beta barrel"/>
    <property type="match status" value="1"/>
</dbReference>
<dbReference type="InterPro" id="IPR011008">
    <property type="entry name" value="Dimeric_a/b-barrel"/>
</dbReference>
<organism evidence="2 3">
    <name type="scientific">Candidatus Pristimantibacillus lignocellulolyticus</name>
    <dbReference type="NCBI Taxonomy" id="2994561"/>
    <lineage>
        <taxon>Bacteria</taxon>
        <taxon>Bacillati</taxon>
        <taxon>Bacillota</taxon>
        <taxon>Bacilli</taxon>
        <taxon>Bacillales</taxon>
        <taxon>Paenibacillaceae</taxon>
        <taxon>Candidatus Pristimantibacillus</taxon>
    </lineage>
</organism>
<dbReference type="InterPro" id="IPR007138">
    <property type="entry name" value="ABM_dom"/>
</dbReference>
<proteinExistence type="predicted"/>
<dbReference type="GO" id="GO:0004497">
    <property type="term" value="F:monooxygenase activity"/>
    <property type="evidence" value="ECO:0007669"/>
    <property type="project" value="UniProtKB-KW"/>
</dbReference>
<dbReference type="EMBL" id="CP097899">
    <property type="protein sequence ID" value="URN93342.1"/>
    <property type="molecule type" value="Genomic_DNA"/>
</dbReference>
<dbReference type="KEGG" id="plig:NAG76_16090"/>
<dbReference type="Pfam" id="PF03992">
    <property type="entry name" value="ABM"/>
    <property type="match status" value="1"/>
</dbReference>
<sequence length="108" mass="12443">MTNLANTYEHPYYAVIFSSERTSGDNGYNIMAEKMVELASSQKGYLGVESARDANLGITVSYWETLEDITAWKANAAHQVAQRRGKEEWYSRFALRVCKVERNYLFEM</sequence>
<reference evidence="2" key="1">
    <citation type="submission" date="2022-05" db="EMBL/GenBank/DDBJ databases">
        <title>Novel bacterial taxa in a minimal lignocellulolytic consortium and its capacity to transform plastics disclosed by genome-resolved metagenomics.</title>
        <authorList>
            <person name="Rodriguez C.A.D."/>
            <person name="Diaz-Garcia L."/>
            <person name="Herrera K."/>
            <person name="Tarazona N.A."/>
            <person name="Sproer C."/>
            <person name="Overmann J."/>
            <person name="Jimenez D.J."/>
        </authorList>
    </citation>
    <scope>NUCLEOTIDE SEQUENCE</scope>
    <source>
        <strain evidence="2">MAG5</strain>
    </source>
</reference>
<gene>
    <name evidence="2" type="ORF">NAG76_16090</name>
</gene>
<protein>
    <submittedName>
        <fullName evidence="2">Antibiotic biosynthesis monooxygenase</fullName>
    </submittedName>
</protein>
<name>A0A9J6ZAX9_9BACL</name>
<dbReference type="PANTHER" id="PTHR37811:SF2">
    <property type="entry name" value="ABM DOMAIN-CONTAINING PROTEIN"/>
    <property type="match status" value="1"/>
</dbReference>
<evidence type="ECO:0000313" key="2">
    <source>
        <dbReference type="EMBL" id="URN93342.1"/>
    </source>
</evidence>
<dbReference type="AlphaFoldDB" id="A0A9J6ZAX9"/>
<dbReference type="PANTHER" id="PTHR37811">
    <property type="entry name" value="BLL5343 PROTEIN"/>
    <property type="match status" value="1"/>
</dbReference>